<dbReference type="Pfam" id="PF24373">
    <property type="entry name" value="DUF7529"/>
    <property type="match status" value="1"/>
</dbReference>
<gene>
    <name evidence="2" type="ORF">ACFQJ6_17770</name>
</gene>
<feature type="compositionally biased region" description="Basic residues" evidence="1">
    <location>
        <begin position="199"/>
        <end position="214"/>
    </location>
</feature>
<keyword evidence="3" id="KW-1185">Reference proteome</keyword>
<reference evidence="2 3" key="1">
    <citation type="journal article" date="2019" name="Int. J. Syst. Evol. Microbiol.">
        <title>The Global Catalogue of Microorganisms (GCM) 10K type strain sequencing project: providing services to taxonomists for standard genome sequencing and annotation.</title>
        <authorList>
            <consortium name="The Broad Institute Genomics Platform"/>
            <consortium name="The Broad Institute Genome Sequencing Center for Infectious Disease"/>
            <person name="Wu L."/>
            <person name="Ma J."/>
        </authorList>
    </citation>
    <scope>NUCLEOTIDE SEQUENCE [LARGE SCALE GENOMIC DNA]</scope>
    <source>
        <strain evidence="2 3">DT72</strain>
    </source>
</reference>
<name>A0ABD5WME7_9EURY</name>
<organism evidence="2 3">
    <name type="scientific">Halorussus caseinilyticus</name>
    <dbReference type="NCBI Taxonomy" id="3034025"/>
    <lineage>
        <taxon>Archaea</taxon>
        <taxon>Methanobacteriati</taxon>
        <taxon>Methanobacteriota</taxon>
        <taxon>Stenosarchaea group</taxon>
        <taxon>Halobacteria</taxon>
        <taxon>Halobacteriales</taxon>
        <taxon>Haladaptataceae</taxon>
        <taxon>Halorussus</taxon>
    </lineage>
</organism>
<sequence length="214" mass="24148">MSDDAERDELVDDETIPEDVDEAELEEMAEEDPAAAFEHVGEIPGTHLRAAEFWDDILADMEATAEEYETDGWDTLQLHPGDVTALVPDEHDDRFGLDVLAPDDEFEELQGLLEGDASFDAYEVFRAMADGLVLFVVAMEDRDREIAVLYPAYYDAQNAQAMLTAAESAGEMRTYVRTLTEEQIEFTHDEPENFGPPSRGRRGRVSRRRVSRRA</sequence>
<dbReference type="RefSeq" id="WP_382210114.1">
    <property type="nucleotide sequence ID" value="NZ_JBHSZH010000005.1"/>
</dbReference>
<proteinExistence type="predicted"/>
<dbReference type="Proteomes" id="UP001596407">
    <property type="component" value="Unassembled WGS sequence"/>
</dbReference>
<evidence type="ECO:0000313" key="3">
    <source>
        <dbReference type="Proteomes" id="UP001596407"/>
    </source>
</evidence>
<evidence type="ECO:0000313" key="2">
    <source>
        <dbReference type="EMBL" id="MFC7081672.1"/>
    </source>
</evidence>
<dbReference type="EMBL" id="JBHSZH010000005">
    <property type="protein sequence ID" value="MFC7081672.1"/>
    <property type="molecule type" value="Genomic_DNA"/>
</dbReference>
<dbReference type="InterPro" id="IPR055951">
    <property type="entry name" value="DUF7529"/>
</dbReference>
<accession>A0ABD5WME7</accession>
<comment type="caution">
    <text evidence="2">The sequence shown here is derived from an EMBL/GenBank/DDBJ whole genome shotgun (WGS) entry which is preliminary data.</text>
</comment>
<feature type="region of interest" description="Disordered" evidence="1">
    <location>
        <begin position="187"/>
        <end position="214"/>
    </location>
</feature>
<dbReference type="AlphaFoldDB" id="A0ABD5WME7"/>
<evidence type="ECO:0000256" key="1">
    <source>
        <dbReference type="SAM" id="MobiDB-lite"/>
    </source>
</evidence>
<protein>
    <submittedName>
        <fullName evidence="2">Uncharacterized protein</fullName>
    </submittedName>
</protein>